<proteinExistence type="predicted"/>
<comment type="caution">
    <text evidence="1">The sequence shown here is derived from an EMBL/GenBank/DDBJ whole genome shotgun (WGS) entry which is preliminary data.</text>
</comment>
<reference evidence="1" key="1">
    <citation type="submission" date="2012-11" db="EMBL/GenBank/DDBJ databases">
        <title>Dependencies among metagenomic species, viruses, plasmids and units of genetic variation.</title>
        <authorList>
            <person name="Nielsen H.B."/>
            <person name="Almeida M."/>
            <person name="Juncker A.S."/>
            <person name="Rasmussen S."/>
            <person name="Li J."/>
            <person name="Sunagawa S."/>
            <person name="Plichta D."/>
            <person name="Gautier L."/>
            <person name="Le Chatelier E."/>
            <person name="Peletier E."/>
            <person name="Bonde I."/>
            <person name="Nielsen T."/>
            <person name="Manichanh C."/>
            <person name="Arumugam M."/>
            <person name="Batto J."/>
            <person name="Santos M.B.Q.D."/>
            <person name="Blom N."/>
            <person name="Borruel N."/>
            <person name="Burgdorf K.S."/>
            <person name="Boumezbeur F."/>
            <person name="Casellas F."/>
            <person name="Dore J."/>
            <person name="Guarner F."/>
            <person name="Hansen T."/>
            <person name="Hildebrand F."/>
            <person name="Kaas R.S."/>
            <person name="Kennedy S."/>
            <person name="Kristiansen K."/>
            <person name="Kultima J.R."/>
            <person name="Leonard P."/>
            <person name="Levenez F."/>
            <person name="Lund O."/>
            <person name="Moumen B."/>
            <person name="Le Paslier D."/>
            <person name="Pons N."/>
            <person name="Pedersen O."/>
            <person name="Prifti E."/>
            <person name="Qin J."/>
            <person name="Raes J."/>
            <person name="Tap J."/>
            <person name="Tims S."/>
            <person name="Ussery D.W."/>
            <person name="Yamada T."/>
            <person name="MetaHit consortium"/>
            <person name="Renault P."/>
            <person name="Sicheritz-Ponten T."/>
            <person name="Bork P."/>
            <person name="Wang J."/>
            <person name="Brunak S."/>
            <person name="Ehrlich S.D."/>
        </authorList>
    </citation>
    <scope>NUCLEOTIDE SEQUENCE [LARGE SCALE GENOMIC DNA]</scope>
</reference>
<evidence type="ECO:0000313" key="1">
    <source>
        <dbReference type="EMBL" id="CDC74310.1"/>
    </source>
</evidence>
<accession>R6TQ31</accession>
<evidence type="ECO:0000313" key="2">
    <source>
        <dbReference type="Proteomes" id="UP000017938"/>
    </source>
</evidence>
<sequence>MSVAIDAVFEKIPMIAFMFVMKKFRYLKAKRIPKSRSTTARSHREQAVPVFFRNAFFSSFVSSGCDLRCSACFSRREVKRRVTKYAEPVTMTMNIRYRMSEQA</sequence>
<dbReference type="Proteomes" id="UP000017938">
    <property type="component" value="Unassembled WGS sequence"/>
</dbReference>
<name>R6TQ31_9BACT</name>
<protein>
    <submittedName>
        <fullName evidence="1">Uncharacterized protein</fullName>
    </submittedName>
</protein>
<dbReference type="AlphaFoldDB" id="R6TQ31"/>
<dbReference type="EMBL" id="CBFW010000209">
    <property type="protein sequence ID" value="CDC74310.1"/>
    <property type="molecule type" value="Genomic_DNA"/>
</dbReference>
<gene>
    <name evidence="1" type="ORF">BN580_01468</name>
</gene>
<organism evidence="1 2">
    <name type="scientific">Candidatus Colimorpha enterica</name>
    <dbReference type="NCBI Taxonomy" id="3083063"/>
    <lineage>
        <taxon>Bacteria</taxon>
        <taxon>Pseudomonadati</taxon>
        <taxon>Bacteroidota</taxon>
        <taxon>Bacteroidia</taxon>
        <taxon>Bacteroidales</taxon>
        <taxon>Candidatus Colimorpha</taxon>
    </lineage>
</organism>